<protein>
    <submittedName>
        <fullName evidence="4">Uncharacterized protein</fullName>
    </submittedName>
</protein>
<reference evidence="4" key="1">
    <citation type="submission" date="2021-02" db="EMBL/GenBank/DDBJ databases">
        <authorList>
            <person name="Dougan E. K."/>
            <person name="Rhodes N."/>
            <person name="Thang M."/>
            <person name="Chan C."/>
        </authorList>
    </citation>
    <scope>NUCLEOTIDE SEQUENCE</scope>
</reference>
<dbReference type="PROSITE" id="PS50088">
    <property type="entry name" value="ANK_REPEAT"/>
    <property type="match status" value="1"/>
</dbReference>
<dbReference type="PROSITE" id="PS50297">
    <property type="entry name" value="ANK_REP_REGION"/>
    <property type="match status" value="1"/>
</dbReference>
<comment type="caution">
    <text evidence="4">The sequence shown here is derived from an EMBL/GenBank/DDBJ whole genome shotgun (WGS) entry which is preliminary data.</text>
</comment>
<evidence type="ECO:0000256" key="1">
    <source>
        <dbReference type="ARBA" id="ARBA00022737"/>
    </source>
</evidence>
<proteinExistence type="predicted"/>
<dbReference type="InterPro" id="IPR002110">
    <property type="entry name" value="Ankyrin_rpt"/>
</dbReference>
<keyword evidence="1" id="KW-0677">Repeat</keyword>
<dbReference type="EMBL" id="CAJNDS010000447">
    <property type="protein sequence ID" value="CAE7207234.1"/>
    <property type="molecule type" value="Genomic_DNA"/>
</dbReference>
<dbReference type="SUPFAM" id="SSF48403">
    <property type="entry name" value="Ankyrin repeat"/>
    <property type="match status" value="1"/>
</dbReference>
<organism evidence="4 5">
    <name type="scientific">Symbiodinium natans</name>
    <dbReference type="NCBI Taxonomy" id="878477"/>
    <lineage>
        <taxon>Eukaryota</taxon>
        <taxon>Sar</taxon>
        <taxon>Alveolata</taxon>
        <taxon>Dinophyceae</taxon>
        <taxon>Suessiales</taxon>
        <taxon>Symbiodiniaceae</taxon>
        <taxon>Symbiodinium</taxon>
    </lineage>
</organism>
<feature type="repeat" description="ANK" evidence="3">
    <location>
        <begin position="513"/>
        <end position="545"/>
    </location>
</feature>
<accession>A0A812JJR0</accession>
<dbReference type="SMART" id="SM00248">
    <property type="entry name" value="ANK"/>
    <property type="match status" value="5"/>
</dbReference>
<dbReference type="PANTHER" id="PTHR24166">
    <property type="entry name" value="ROLLING PEBBLES, ISOFORM B"/>
    <property type="match status" value="1"/>
</dbReference>
<dbReference type="InterPro" id="IPR036770">
    <property type="entry name" value="Ankyrin_rpt-contain_sf"/>
</dbReference>
<evidence type="ECO:0000256" key="2">
    <source>
        <dbReference type="ARBA" id="ARBA00023043"/>
    </source>
</evidence>
<dbReference type="Proteomes" id="UP000604046">
    <property type="component" value="Unassembled WGS sequence"/>
</dbReference>
<dbReference type="Pfam" id="PF12796">
    <property type="entry name" value="Ank_2"/>
    <property type="match status" value="1"/>
</dbReference>
<keyword evidence="5" id="KW-1185">Reference proteome</keyword>
<evidence type="ECO:0000256" key="3">
    <source>
        <dbReference type="PROSITE-ProRule" id="PRU00023"/>
    </source>
</evidence>
<keyword evidence="2 3" id="KW-0040">ANK repeat</keyword>
<dbReference type="Gene3D" id="1.25.40.20">
    <property type="entry name" value="Ankyrin repeat-containing domain"/>
    <property type="match status" value="2"/>
</dbReference>
<name>A0A812JJR0_9DINO</name>
<evidence type="ECO:0000313" key="5">
    <source>
        <dbReference type="Proteomes" id="UP000604046"/>
    </source>
</evidence>
<dbReference type="PANTHER" id="PTHR24166:SF48">
    <property type="entry name" value="PROTEIN VAPYRIN"/>
    <property type="match status" value="1"/>
</dbReference>
<gene>
    <name evidence="4" type="ORF">SNAT2548_LOCUS6675</name>
</gene>
<evidence type="ECO:0000313" key="4">
    <source>
        <dbReference type="EMBL" id="CAE7207234.1"/>
    </source>
</evidence>
<dbReference type="Pfam" id="PF00023">
    <property type="entry name" value="Ank"/>
    <property type="match status" value="1"/>
</dbReference>
<sequence>MGASLCKPDEQPIGCAASTVHACHFPLWAVKVSDFMQMRGAPEPHNVLQEKGVLHQYYPGMFVIFVSHQWLSSVHPDPQGAQMRVLQKALAGVIDGTVQITENIVAHSYDEISLASDTQKRIADAFLFFDWFAIPQITARTPGVNEETTKTDAALAVQSIPAYVELCDLFLALVPELTHKDSAQRVNYTTWMSRGWCRAELWCRLLSNKSDTSVIVAYSATEAEFMFPLDWQNRSIVDGDFTVEADRTEVVRLGEMAVESKIRHLQDRGPLSHYRFWAALCPNLLRQQRKWSEMDAFLRHFKFASLREAVQDDTGMNAVMCAVFSGDTNMLRSLAGSRANMNHTLEGMSELGYYDTQTALMAATKSRQDVDVLRVLLECRADVNGCARTGLTAIFLCRTPEHVKILLEHRADMPDYVLAGAASFACPETVKALISHRCDASKAEVLHSVALMSRSNGRALETAKLLLAHRADVNEKHTPMGELIWYYRKARFRAAVVGLSNCSMSTRFWAARSGISPLGVAALVGHEQLVQLFLEYGAEPFANDSGHLPEDLARCSHHHHLLPMLSTFAT</sequence>
<dbReference type="InterPro" id="IPR050889">
    <property type="entry name" value="Dendritic_Spine_Reg/Scaffold"/>
</dbReference>
<dbReference type="AlphaFoldDB" id="A0A812JJR0"/>